<dbReference type="InterPro" id="IPR000873">
    <property type="entry name" value="AMP-dep_synth/lig_dom"/>
</dbReference>
<dbReference type="Pfam" id="PF00501">
    <property type="entry name" value="AMP-binding"/>
    <property type="match status" value="1"/>
</dbReference>
<dbReference type="Proteomes" id="UP000014139">
    <property type="component" value="Unassembled WGS sequence"/>
</dbReference>
<sequence length="121" mass="12405">MLEAADCDVLQGTPATWRLLLDAGWRPWPGFRALCGGEALPADLAAELRAHGAELWNLYGPTETTVWSTAGRVGDGPIGIGRPIPGTTLALTTATGARVPVGAVGEIRLSGAGVALGYAAR</sequence>
<comment type="caution">
    <text evidence="2">The sequence shown here is derived from an EMBL/GenBank/DDBJ whole genome shotgun (WGS) entry which is preliminary data.</text>
</comment>
<evidence type="ECO:0000313" key="3">
    <source>
        <dbReference type="Proteomes" id="UP000014139"/>
    </source>
</evidence>
<dbReference type="GO" id="GO:0031177">
    <property type="term" value="F:phosphopantetheine binding"/>
    <property type="evidence" value="ECO:0007669"/>
    <property type="project" value="TreeGrafter"/>
</dbReference>
<dbReference type="GO" id="GO:0047527">
    <property type="term" value="F:2,3-dihydroxybenzoate-serine ligase activity"/>
    <property type="evidence" value="ECO:0007669"/>
    <property type="project" value="TreeGrafter"/>
</dbReference>
<evidence type="ECO:0000259" key="1">
    <source>
        <dbReference type="Pfam" id="PF00501"/>
    </source>
</evidence>
<dbReference type="PANTHER" id="PTHR45527:SF1">
    <property type="entry name" value="FATTY ACID SYNTHASE"/>
    <property type="match status" value="1"/>
</dbReference>
<proteinExistence type="predicted"/>
<dbReference type="AlphaFoldDB" id="R1GBD1"/>
<keyword evidence="3" id="KW-1185">Reference proteome</keyword>
<dbReference type="EMBL" id="AOUO01000123">
    <property type="protein sequence ID" value="EOD68682.1"/>
    <property type="molecule type" value="Genomic_DNA"/>
</dbReference>
<dbReference type="GO" id="GO:0009239">
    <property type="term" value="P:enterobactin biosynthetic process"/>
    <property type="evidence" value="ECO:0007669"/>
    <property type="project" value="TreeGrafter"/>
</dbReference>
<dbReference type="GO" id="GO:0043041">
    <property type="term" value="P:amino acid activation for nonribosomal peptide biosynthetic process"/>
    <property type="evidence" value="ECO:0007669"/>
    <property type="project" value="TreeGrafter"/>
</dbReference>
<reference evidence="2 3" key="1">
    <citation type="submission" date="2013-02" db="EMBL/GenBank/DDBJ databases">
        <title>Draft genome sequence of Amycolatopsis vancoresmycina strain DSM 44592T.</title>
        <authorList>
            <person name="Kumar S."/>
            <person name="Kaur N."/>
            <person name="Kaur C."/>
            <person name="Raghava G.P.S."/>
            <person name="Mayilraj S."/>
        </authorList>
    </citation>
    <scope>NUCLEOTIDE SEQUENCE [LARGE SCALE GENOMIC DNA]</scope>
    <source>
        <strain evidence="2 3">DSM 44592</strain>
    </source>
</reference>
<name>R1GBD1_9PSEU</name>
<gene>
    <name evidence="2" type="ORF">H480_10070</name>
</gene>
<feature type="non-terminal residue" evidence="2">
    <location>
        <position position="121"/>
    </location>
</feature>
<protein>
    <submittedName>
        <fullName evidence="2">Amino acid adenylation domain-containing protein</fullName>
    </submittedName>
</protein>
<dbReference type="Gene3D" id="3.40.50.980">
    <property type="match status" value="1"/>
</dbReference>
<dbReference type="Gene3D" id="2.30.38.10">
    <property type="entry name" value="Luciferase, Domain 3"/>
    <property type="match status" value="1"/>
</dbReference>
<dbReference type="GO" id="GO:0005829">
    <property type="term" value="C:cytosol"/>
    <property type="evidence" value="ECO:0007669"/>
    <property type="project" value="TreeGrafter"/>
</dbReference>
<organism evidence="2 3">
    <name type="scientific">Amycolatopsis vancoresmycina DSM 44592</name>
    <dbReference type="NCBI Taxonomy" id="1292037"/>
    <lineage>
        <taxon>Bacteria</taxon>
        <taxon>Bacillati</taxon>
        <taxon>Actinomycetota</taxon>
        <taxon>Actinomycetes</taxon>
        <taxon>Pseudonocardiales</taxon>
        <taxon>Pseudonocardiaceae</taxon>
        <taxon>Amycolatopsis</taxon>
    </lineage>
</organism>
<accession>R1GBD1</accession>
<dbReference type="GO" id="GO:0009366">
    <property type="term" value="C:enterobactin synthetase complex"/>
    <property type="evidence" value="ECO:0007669"/>
    <property type="project" value="TreeGrafter"/>
</dbReference>
<feature type="domain" description="AMP-dependent synthetase/ligase" evidence="1">
    <location>
        <begin position="2"/>
        <end position="118"/>
    </location>
</feature>
<evidence type="ECO:0000313" key="2">
    <source>
        <dbReference type="EMBL" id="EOD68682.1"/>
    </source>
</evidence>
<dbReference type="PANTHER" id="PTHR45527">
    <property type="entry name" value="NONRIBOSOMAL PEPTIDE SYNTHETASE"/>
    <property type="match status" value="1"/>
</dbReference>
<dbReference type="SUPFAM" id="SSF56801">
    <property type="entry name" value="Acetyl-CoA synthetase-like"/>
    <property type="match status" value="1"/>
</dbReference>